<dbReference type="SUPFAM" id="SSF49695">
    <property type="entry name" value="gamma-Crystallin-like"/>
    <property type="match status" value="3"/>
</dbReference>
<reference evidence="6" key="2">
    <citation type="submission" date="2025-09" db="UniProtKB">
        <authorList>
            <consortium name="Ensembl"/>
        </authorList>
    </citation>
    <scope>IDENTIFICATION</scope>
</reference>
<feature type="compositionally biased region" description="Basic and acidic residues" evidence="3">
    <location>
        <begin position="769"/>
        <end position="784"/>
    </location>
</feature>
<dbReference type="PRINTS" id="PR01367">
    <property type="entry name" value="BGCRYSTALLIN"/>
</dbReference>
<dbReference type="Ensembl" id="ENSFHET00000005081.1">
    <property type="protein sequence ID" value="ENSFHEP00000006686.1"/>
    <property type="gene ID" value="ENSFHEG00000007840.1"/>
</dbReference>
<feature type="compositionally biased region" description="Basic and acidic residues" evidence="3">
    <location>
        <begin position="380"/>
        <end position="392"/>
    </location>
</feature>
<feature type="region of interest" description="Disordered" evidence="3">
    <location>
        <begin position="316"/>
        <end position="411"/>
    </location>
</feature>
<feature type="compositionally biased region" description="Polar residues" evidence="3">
    <location>
        <begin position="586"/>
        <end position="595"/>
    </location>
</feature>
<feature type="compositionally biased region" description="Basic and acidic residues" evidence="3">
    <location>
        <begin position="225"/>
        <end position="247"/>
    </location>
</feature>
<dbReference type="InterPro" id="IPR050252">
    <property type="entry name" value="Beta/Gamma-Crystallin"/>
</dbReference>
<evidence type="ECO:0000256" key="4">
    <source>
        <dbReference type="SAM" id="Phobius"/>
    </source>
</evidence>
<feature type="region of interest" description="Disordered" evidence="3">
    <location>
        <begin position="1251"/>
        <end position="1305"/>
    </location>
</feature>
<feature type="domain" description="Beta/gamma crystallin 'Greek key'" evidence="5">
    <location>
        <begin position="1461"/>
        <end position="1520"/>
    </location>
</feature>
<feature type="region of interest" description="Disordered" evidence="3">
    <location>
        <begin position="829"/>
        <end position="907"/>
    </location>
</feature>
<evidence type="ECO:0000259" key="5">
    <source>
        <dbReference type="PROSITE" id="PS50915"/>
    </source>
</evidence>
<dbReference type="InterPro" id="IPR011024">
    <property type="entry name" value="G_crystallin-like"/>
</dbReference>
<evidence type="ECO:0000256" key="3">
    <source>
        <dbReference type="SAM" id="MobiDB-lite"/>
    </source>
</evidence>
<feature type="compositionally biased region" description="Polar residues" evidence="3">
    <location>
        <begin position="554"/>
        <end position="573"/>
    </location>
</feature>
<sequence>MNRDRYENHISDNELKIARTEDEKASETQKCSTAVKPPVVCTHIKEEVKSEAKQISEGCGKDIRTDNSEDSKQKVQMTVTALDQDVKSINHQEAQMIIMAGESKSEMNDLSLQSLSNETETPGAIKKDSHQQVQTTETVDAKDGKSSESEHLKPENDNLSPQVIVNEPAVPDHTSEISSKEVEKPITVGDHDEKLSESHLKPGIANLPLQIIVNETSASDTSEISSKEVEKPITVGDHDEKSSESHLKPGNANLPLQIIVNETSASDDTSEISSKEVEKPITVVGNGVKSTESEHLKTDISVSSLQSLINETEHLTHTSKIGSQQVKITTSVGEQDGKSIETEVPKSGISQAPRTEATEATTTSQIKEIPIPDSVSHSAEITRDDSKTKDTLSESSTSESVTADTSSGTENLQELNSIIDRDQDAVKTKQIEDVVGSELISQESKKQPDADIKEQQQDKNDTQVAHSVCSTAEVGGLANETAEDFQESNTDVKQEREMRKSPEDSKDSNTDLKLRPETVVEDASKEMRETQIHEVNITTARGEGAKGAKDKTTSNDQSNGSLVKESVNVNSTGKLEIKKDTKSTDNSDPDTSLTKPDQEKSTWSEPEMAIKEVQEKQIKRHAIDATQDPDDLPSCNDGKEKTEVQHLSSETLLSETAAPKHISEVCNKEVQKSQSISEKDDNLPKPVQESKSSKADLKLKESAEIIQTLNQTTESQISRLESPSSEGAKEASEDQNVSASENTCGKPEINIDSGSVILRDQNTNIKKLETDTSAKTLSQKEKSKQGLGTIMTEDGRKATGLEHEIQGHISTEDPKVDYEAKIKDVQLAAAEEAQKSSAAAKQNAFTTPTQDKSAQPGDTNTDPKEKLESVKTGDSKAEIQVPGATSDGCQIDEPSKEKTQPIEPSADCLAKNLEIHKAGAQKDQSISMVKDDKVKITANFDSKAVDDTGAKEVREKTANAAENKASLPDAKQEQNVNTSALVQNLPNTSIWEDQKEAHSVGSFQVARGYDALDYVEVFEERTQKPESVPVMSTTGYGLNQGARETSKKETTQNLHFDNTFSSGKVSLPPKQNPSAWLDVEDRHKKKKGRRRNLDESASEDELLEPDEVDDFISSVREGGIPFALPRKRHIRKKLPSPPFVLPAIKEDHFERTFDPQEFQFGLRKNGRRMDLSPAMVIKQKAANRDGRTSNSQEDGTSADQLTTQKVEGQDGVKEETPAETGKPEGQNNEPGKVTSRLERMSILTDLLSFSRTSRKARTDASFDSNSSTDLSNHQQAVPSDGPQGTAASPPSAAPADNGGEKGTAQSLITQGGTDIKLPDHLEKYLKKDKTEPDVPQDSTQTADLTPPVMDQMSITNISVVDVGQKNPAVLPSTTNSTHEKAFFFFFTSLRYLQISIGIYSFNLEMILRVSVSFLLKSTGLFLLYFCGNPGLRSYLVFISFFSYLLLLLPSCESFSFCLTAFSWLLYEKPGFQGRILALEEGPMEEIVNMWAEEGTPETQNKLGQPVPTATMVIGSLRLAVRDYSIPRIDLYSEVNGLGRMTSYCDDTPELSSFGIPQTTGSIKIHSGVWLVYSDPGFNGMLEVLMAGEYPHPQSWGFPEPFIGSLRPLRMGAIRVENPTVVKALVYEKPNFDGECLELDGDVDNLLEQQTEKGGKNTTLCSVGSIKILGGLWVGYQDEDFEGQQYILEEGEYPQCSEWGGAEDGLLSLRPVLADFQSPHLKLFSEPNFNERSVRVDLVGPVISMEDVGHSTKTQSATVTAGVWVAFAEPGFCGELYVLEKGLYSNPEDWGAKNFRISSIQPIFHLLRLFERGLQVQLFSEPDFQGRLLALEDSADALDGDFTARSCKVLAGSWVAYEGAKFKGNMYILEEGEYPNAEAMGLLSSDSELSLPSVLLFSKVDCRGRRMPLTRSAVNLQQTGMVARIRSLVVEGGMWVLYEGNNYRGQQLLVYTGQVVDFCKFSSWQRIGSLRPLMQKSMYFRLRHKETGCLMSLTGTLDDIKLMRVQAVEETGGEEQLWLYREGQISCKVRSFECFLETAGNVLMSGTRLCISPDRGKDSQRWSITRDGLVRCNLDANLILEVKGGHQFDKNQIILNNLNENKRIQRWTLEIL</sequence>
<dbReference type="Gene3D" id="2.80.10.50">
    <property type="match status" value="1"/>
</dbReference>
<dbReference type="PANTHER" id="PTHR11818:SF2">
    <property type="entry name" value="BETA_GAMMA CRYSTALLIN DOMAIN-CONTAINING PROTEIN 1"/>
    <property type="match status" value="1"/>
</dbReference>
<feature type="domain" description="Beta/gamma crystallin 'Greek key'" evidence="5">
    <location>
        <begin position="1670"/>
        <end position="1712"/>
    </location>
</feature>
<feature type="region of interest" description="Disordered" evidence="3">
    <location>
        <begin position="769"/>
        <end position="817"/>
    </location>
</feature>
<feature type="transmembrane region" description="Helical" evidence="4">
    <location>
        <begin position="1413"/>
        <end position="1431"/>
    </location>
</feature>
<accession>A0A3Q2P3K8</accession>
<dbReference type="GeneTree" id="ENSGT00940000155695"/>
<dbReference type="PANTHER" id="PTHR11818">
    <property type="entry name" value="BETA/GAMMA CRYSTALLIN"/>
    <property type="match status" value="1"/>
</dbReference>
<feature type="compositionally biased region" description="Basic and acidic residues" evidence="3">
    <location>
        <begin position="1"/>
        <end position="27"/>
    </location>
</feature>
<feature type="compositionally biased region" description="Basic and acidic residues" evidence="3">
    <location>
        <begin position="691"/>
        <end position="703"/>
    </location>
</feature>
<feature type="compositionally biased region" description="Polar residues" evidence="3">
    <location>
        <begin position="645"/>
        <end position="654"/>
    </location>
</feature>
<dbReference type="SMART" id="SM00247">
    <property type="entry name" value="XTALbg"/>
    <property type="match status" value="5"/>
</dbReference>
<dbReference type="Pfam" id="PF00030">
    <property type="entry name" value="Crystall"/>
    <property type="match status" value="5"/>
</dbReference>
<feature type="compositionally biased region" description="Basic and acidic residues" evidence="3">
    <location>
        <begin position="543"/>
        <end position="553"/>
    </location>
</feature>
<evidence type="ECO:0000313" key="7">
    <source>
        <dbReference type="Proteomes" id="UP000265000"/>
    </source>
</evidence>
<feature type="domain" description="Beta/gamma crystallin 'Greek key'" evidence="5">
    <location>
        <begin position="1761"/>
        <end position="1803"/>
    </location>
</feature>
<evidence type="ECO:0000256" key="2">
    <source>
        <dbReference type="ARBA" id="ARBA00022737"/>
    </source>
</evidence>
<feature type="compositionally biased region" description="Basic and acidic residues" evidence="3">
    <location>
        <begin position="575"/>
        <end position="585"/>
    </location>
</feature>
<feature type="region of interest" description="Disordered" evidence="3">
    <location>
        <begin position="433"/>
        <end position="755"/>
    </location>
</feature>
<feature type="region of interest" description="Disordered" evidence="3">
    <location>
        <begin position="1180"/>
        <end position="1236"/>
    </location>
</feature>
<feature type="region of interest" description="Disordered" evidence="3">
    <location>
        <begin position="1"/>
        <end position="34"/>
    </location>
</feature>
<dbReference type="InterPro" id="IPR001064">
    <property type="entry name" value="Beta/gamma_crystallin"/>
</dbReference>
<feature type="compositionally biased region" description="Basic and acidic residues" evidence="3">
    <location>
        <begin position="861"/>
        <end position="877"/>
    </location>
</feature>
<feature type="domain" description="Beta/gamma crystallin 'Greek key'" evidence="5">
    <location>
        <begin position="1813"/>
        <end position="1850"/>
    </location>
</feature>
<feature type="compositionally biased region" description="Low complexity" evidence="3">
    <location>
        <begin position="829"/>
        <end position="842"/>
    </location>
</feature>
<dbReference type="Gene3D" id="2.60.20.10">
    <property type="entry name" value="Crystallins"/>
    <property type="match status" value="6"/>
</dbReference>
<reference evidence="6" key="1">
    <citation type="submission" date="2025-08" db="UniProtKB">
        <authorList>
            <consortium name="Ensembl"/>
        </authorList>
    </citation>
    <scope>IDENTIFICATION</scope>
</reference>
<feature type="compositionally biased region" description="Basic and acidic residues" evidence="3">
    <location>
        <begin position="596"/>
        <end position="623"/>
    </location>
</feature>
<feature type="compositionally biased region" description="Basic and acidic residues" evidence="3">
    <location>
        <begin position="490"/>
        <end position="532"/>
    </location>
</feature>
<feature type="compositionally biased region" description="Polar residues" evidence="3">
    <location>
        <begin position="1051"/>
        <end position="1064"/>
    </location>
</feature>
<feature type="region of interest" description="Disordered" evidence="3">
    <location>
        <begin position="1025"/>
        <end position="1102"/>
    </location>
</feature>
<feature type="compositionally biased region" description="Basic and acidic residues" evidence="3">
    <location>
        <begin position="139"/>
        <end position="156"/>
    </location>
</feature>
<feature type="domain" description="Beta/gamma crystallin 'Greek key'" evidence="5">
    <location>
        <begin position="1567"/>
        <end position="1609"/>
    </location>
</feature>
<keyword evidence="4" id="KW-0472">Membrane</keyword>
<feature type="compositionally biased region" description="Basic and acidic residues" evidence="3">
    <location>
        <begin position="793"/>
        <end position="817"/>
    </location>
</feature>
<keyword evidence="4" id="KW-0812">Transmembrane</keyword>
<feature type="compositionally biased region" description="Polar residues" evidence="3">
    <location>
        <begin position="705"/>
        <end position="725"/>
    </location>
</feature>
<feature type="compositionally biased region" description="Polar residues" evidence="3">
    <location>
        <begin position="318"/>
        <end position="333"/>
    </location>
</feature>
<keyword evidence="2" id="KW-0677">Repeat</keyword>
<feature type="compositionally biased region" description="Polar residues" evidence="3">
    <location>
        <begin position="1261"/>
        <end position="1277"/>
    </location>
</feature>
<dbReference type="Proteomes" id="UP000265000">
    <property type="component" value="Unplaced"/>
</dbReference>
<feature type="region of interest" description="Disordered" evidence="3">
    <location>
        <begin position="956"/>
        <end position="977"/>
    </location>
</feature>
<feature type="compositionally biased region" description="Basic and acidic residues" evidence="3">
    <location>
        <begin position="443"/>
        <end position="461"/>
    </location>
</feature>
<feature type="region of interest" description="Disordered" evidence="3">
    <location>
        <begin position="115"/>
        <end position="201"/>
    </location>
</feature>
<feature type="compositionally biased region" description="Low complexity" evidence="3">
    <location>
        <begin position="393"/>
        <end position="407"/>
    </location>
</feature>
<feature type="compositionally biased region" description="Basic and acidic residues" evidence="3">
    <location>
        <begin position="173"/>
        <end position="200"/>
    </location>
</feature>
<proteinExistence type="inferred from homology"/>
<dbReference type="PROSITE" id="PS50231">
    <property type="entry name" value="RICIN_B_LECTIN"/>
    <property type="match status" value="1"/>
</dbReference>
<feature type="domain" description="Beta/gamma crystallin 'Greek key'" evidence="5">
    <location>
        <begin position="1621"/>
        <end position="1669"/>
    </location>
</feature>
<feature type="domain" description="Beta/gamma crystallin 'Greek key'" evidence="5">
    <location>
        <begin position="1932"/>
        <end position="1973"/>
    </location>
</feature>
<organism evidence="6 7">
    <name type="scientific">Fundulus heteroclitus</name>
    <name type="common">Killifish</name>
    <name type="synonym">Mummichog</name>
    <dbReference type="NCBI Taxonomy" id="8078"/>
    <lineage>
        <taxon>Eukaryota</taxon>
        <taxon>Metazoa</taxon>
        <taxon>Chordata</taxon>
        <taxon>Craniata</taxon>
        <taxon>Vertebrata</taxon>
        <taxon>Euteleostomi</taxon>
        <taxon>Actinopterygii</taxon>
        <taxon>Neopterygii</taxon>
        <taxon>Teleostei</taxon>
        <taxon>Neoteleostei</taxon>
        <taxon>Acanthomorphata</taxon>
        <taxon>Ovalentaria</taxon>
        <taxon>Atherinomorphae</taxon>
        <taxon>Cyprinodontiformes</taxon>
        <taxon>Fundulidae</taxon>
        <taxon>Fundulus</taxon>
    </lineage>
</organism>
<feature type="compositionally biased region" description="Basic and acidic residues" evidence="3">
    <location>
        <begin position="335"/>
        <end position="344"/>
    </location>
</feature>
<protein>
    <recommendedName>
        <fullName evidence="5">Beta/gamma crystallin 'Greek key' domain-containing protein</fullName>
    </recommendedName>
</protein>
<evidence type="ECO:0000313" key="6">
    <source>
        <dbReference type="Ensembl" id="ENSFHEP00000006686.1"/>
    </source>
</evidence>
<feature type="compositionally biased region" description="Polar residues" evidence="3">
    <location>
        <begin position="843"/>
        <end position="860"/>
    </location>
</feature>
<evidence type="ECO:0000256" key="1">
    <source>
        <dbReference type="ARBA" id="ARBA00009646"/>
    </source>
</evidence>
<name>A0A3Q2P3K8_FUNHE</name>
<dbReference type="PROSITE" id="PS50915">
    <property type="entry name" value="CRYSTALLIN_BETA_GAMMA"/>
    <property type="match status" value="8"/>
</dbReference>
<feature type="transmembrane region" description="Helical" evidence="4">
    <location>
        <begin position="1443"/>
        <end position="1466"/>
    </location>
</feature>
<dbReference type="InterPro" id="IPR035992">
    <property type="entry name" value="Ricin_B-like_lectins"/>
</dbReference>
<feature type="compositionally biased region" description="Polar residues" evidence="3">
    <location>
        <begin position="734"/>
        <end position="743"/>
    </location>
</feature>
<feature type="compositionally biased region" description="Polar residues" evidence="3">
    <location>
        <begin position="1188"/>
        <end position="1206"/>
    </location>
</feature>
<keyword evidence="4" id="KW-1133">Transmembrane helix</keyword>
<feature type="compositionally biased region" description="Basic and acidic residues" evidence="3">
    <location>
        <begin position="1207"/>
        <end position="1216"/>
    </location>
</feature>
<feature type="domain" description="Beta/gamma crystallin 'Greek key'" evidence="5">
    <location>
        <begin position="1851"/>
        <end position="1897"/>
    </location>
</feature>
<feature type="compositionally biased region" description="Basic and acidic residues" evidence="3">
    <location>
        <begin position="661"/>
        <end position="683"/>
    </location>
</feature>
<feature type="region of interest" description="Disordered" evidence="3">
    <location>
        <begin position="216"/>
        <end position="254"/>
    </location>
</feature>
<comment type="similarity">
    <text evidence="1">Belongs to the beta/gamma-crystallin family.</text>
</comment>
<feature type="compositionally biased region" description="Low complexity" evidence="3">
    <location>
        <begin position="1286"/>
        <end position="1295"/>
    </location>
</feature>
<keyword evidence="7" id="KW-1185">Reference proteome</keyword>
<dbReference type="SUPFAM" id="SSF50370">
    <property type="entry name" value="Ricin B-like lectins"/>
    <property type="match status" value="1"/>
</dbReference>